<dbReference type="InterPro" id="IPR023346">
    <property type="entry name" value="Lysozyme-like_dom_sf"/>
</dbReference>
<dbReference type="FunFam" id="1.10.3810.10:FF:000001">
    <property type="entry name" value="Penicillin-binding protein 1A"/>
    <property type="match status" value="1"/>
</dbReference>
<dbReference type="InterPro" id="IPR001264">
    <property type="entry name" value="Glyco_trans_51"/>
</dbReference>
<sequence>MSDNIKTNSKNRSVKRTKKVKKKKKFGFFKKLFTVLFCLFILLSVAAAGVIFAVIKTAPNLDVNGTILNLDQPSQLYDDNNNAMDTVVTSQKRYVVSINDIPKNLSNAFVSIEDERFYKHNGIDTKRILGAFYNDIKSKLHKQNNIQGASTITQQLIKNRMFLNDSIANRLSFKRKIQEAYLSIELENKLSKSQILEAYMNTIFLGGQANGVEAASRQYFNKSAKDLNLIECAFIAGLAQSPSAYYPFYGNAAKSPNIYLDRTKLVLYKMRQNNYIDFATYQNAINDLNSNKLAFSQQKIANKYTYEWFSIPVVNQVKQDLKSQYHYTDEEIDSLLRDGGLKIYTTMNTNMQNNVQSIINNNNTLKSVSYSDKYNIVQPEAAATLFDYHTGEIKAIVGGRGDQPPTSFNRADSSSYLRSVGSSIKPLTVYAPAIDTKLATEDTMINDSPLSADVAEKYGSNGTPYNPHNDDYNFMGPVNLKTAMKNSINLVAIKLEDKLGLSTGASYGEKFGLNLNNKDKGSIAALSLGEIGGSNTTTMAAAYGVFGNNGLYSDPKLYRKVIDKTGKVLLENTYSTKKVISPQAAYIMYDLLKGPVSSGGTGSNANFGDMPVAGKTGTASDSKNLWFCGLTPYYSAAVWVGNDKPSKLSLGSNDVAEIWGEIMKMANASLTVKDIEVPGGVTKIGDSYYIDGTSPSNLSEDEQPSKTTTNANNNTNTTNTTVPSTNTQAAPNNNVTNPNTTNNNATNTTVPNTTEPNNSNQPPVTPTPSTNTDTNNTNTNTNTNTQNSQNQTNNK</sequence>
<keyword evidence="16" id="KW-0735">Signal-anchor</keyword>
<evidence type="ECO:0000256" key="11">
    <source>
        <dbReference type="ARBA" id="ARBA00022676"/>
    </source>
</evidence>
<evidence type="ECO:0000256" key="25">
    <source>
        <dbReference type="ARBA" id="ARBA00049902"/>
    </source>
</evidence>
<comment type="similarity">
    <text evidence="4">In the C-terminal section; belongs to the transpeptidase family.</text>
</comment>
<dbReference type="NCBIfam" id="TIGR02074">
    <property type="entry name" value="PBP_1a_fam"/>
    <property type="match status" value="1"/>
</dbReference>
<dbReference type="GO" id="GO:0006508">
    <property type="term" value="P:proteolysis"/>
    <property type="evidence" value="ECO:0007669"/>
    <property type="project" value="UniProtKB-KW"/>
</dbReference>
<dbReference type="SUPFAM" id="SSF56601">
    <property type="entry name" value="beta-lactamase/transpeptidase-like"/>
    <property type="match status" value="1"/>
</dbReference>
<evidence type="ECO:0000313" key="29">
    <source>
        <dbReference type="Proteomes" id="UP000190951"/>
    </source>
</evidence>
<comment type="function">
    <text evidence="1">Cell wall formation. Synthesis of cross-linked peptidoglycan from the lipid intermediates. The enzyme has a penicillin-insensitive transglycosylase N-terminal domain (formation of linear glycan strands) and a penicillin-sensitive transpeptidase C-terminal domain (cross-linking of the peptide subunits).</text>
</comment>
<keyword evidence="14" id="KW-0378">Hydrolase</keyword>
<keyword evidence="20" id="KW-0046">Antibiotic resistance</keyword>
<keyword evidence="8" id="KW-1003">Cell membrane</keyword>
<evidence type="ECO:0000256" key="4">
    <source>
        <dbReference type="ARBA" id="ARBA00007090"/>
    </source>
</evidence>
<dbReference type="GO" id="GO:0005886">
    <property type="term" value="C:plasma membrane"/>
    <property type="evidence" value="ECO:0007669"/>
    <property type="project" value="UniProtKB-SubCell"/>
</dbReference>
<dbReference type="RefSeq" id="WP_077835981.1">
    <property type="nucleotide sequence ID" value="NZ_CP096983.1"/>
</dbReference>
<evidence type="ECO:0000256" key="18">
    <source>
        <dbReference type="ARBA" id="ARBA00022989"/>
    </source>
</evidence>
<evidence type="ECO:0000256" key="5">
    <source>
        <dbReference type="ARBA" id="ARBA00007739"/>
    </source>
</evidence>
<accession>A0A1S8L7R0</accession>
<evidence type="ECO:0000256" key="17">
    <source>
        <dbReference type="ARBA" id="ARBA00022984"/>
    </source>
</evidence>
<evidence type="ECO:0000256" key="14">
    <source>
        <dbReference type="ARBA" id="ARBA00022801"/>
    </source>
</evidence>
<comment type="catalytic activity">
    <reaction evidence="23">
        <text>Preferential cleavage: (Ac)2-L-Lys-D-Ala-|-D-Ala. Also transpeptidation of peptidyl-alanyl moieties that are N-acyl substituents of D-alanine.</text>
        <dbReference type="EC" id="3.4.16.4"/>
    </reaction>
</comment>
<gene>
    <name evidence="28" type="primary">mtgA</name>
    <name evidence="28" type="ORF">CROST_029290</name>
</gene>
<dbReference type="GO" id="GO:0030288">
    <property type="term" value="C:outer membrane-bounded periplasmic space"/>
    <property type="evidence" value="ECO:0007669"/>
    <property type="project" value="TreeGrafter"/>
</dbReference>
<evidence type="ECO:0000256" key="15">
    <source>
        <dbReference type="ARBA" id="ARBA00022960"/>
    </source>
</evidence>
<dbReference type="Gene3D" id="1.10.3810.10">
    <property type="entry name" value="Biosynthetic peptidoglycan transglycosylase-like"/>
    <property type="match status" value="1"/>
</dbReference>
<evidence type="ECO:0000256" key="7">
    <source>
        <dbReference type="ARBA" id="ARBA00018638"/>
    </source>
</evidence>
<dbReference type="InterPro" id="IPR036950">
    <property type="entry name" value="PBP_transglycosylase"/>
</dbReference>
<dbReference type="EMBL" id="CP096983">
    <property type="protein sequence ID" value="URZ12212.1"/>
    <property type="molecule type" value="Genomic_DNA"/>
</dbReference>
<evidence type="ECO:0000313" key="28">
    <source>
        <dbReference type="EMBL" id="URZ12212.1"/>
    </source>
</evidence>
<reference evidence="28 29" key="1">
    <citation type="submission" date="2022-04" db="EMBL/GenBank/DDBJ databases">
        <title>Genome sequence of C. roseum typestrain.</title>
        <authorList>
            <person name="Poehlein A."/>
            <person name="Schoch T."/>
            <person name="Duerre P."/>
            <person name="Daniel R."/>
        </authorList>
    </citation>
    <scope>NUCLEOTIDE SEQUENCE [LARGE SCALE GENOMIC DNA]</scope>
    <source>
        <strain evidence="28 29">DSM 7320</strain>
    </source>
</reference>
<keyword evidence="13" id="KW-0812">Transmembrane</keyword>
<dbReference type="GO" id="GO:0046677">
    <property type="term" value="P:response to antibiotic"/>
    <property type="evidence" value="ECO:0007669"/>
    <property type="project" value="UniProtKB-KW"/>
</dbReference>
<keyword evidence="18" id="KW-1133">Transmembrane helix</keyword>
<dbReference type="InterPro" id="IPR012338">
    <property type="entry name" value="Beta-lactam/transpept-like"/>
</dbReference>
<evidence type="ECO:0000256" key="2">
    <source>
        <dbReference type="ARBA" id="ARBA00004401"/>
    </source>
</evidence>
<dbReference type="SUPFAM" id="SSF53955">
    <property type="entry name" value="Lysozyme-like"/>
    <property type="match status" value="1"/>
</dbReference>
<dbReference type="Pfam" id="PF00905">
    <property type="entry name" value="Transpeptidase"/>
    <property type="match status" value="1"/>
</dbReference>
<keyword evidence="22" id="KW-0961">Cell wall biogenesis/degradation</keyword>
<name>A0A1S8L7R0_9CLOT</name>
<dbReference type="EC" id="2.4.99.28" evidence="24"/>
<dbReference type="EC" id="3.4.16.4" evidence="6"/>
<evidence type="ECO:0000256" key="23">
    <source>
        <dbReference type="ARBA" id="ARBA00034000"/>
    </source>
</evidence>
<evidence type="ECO:0000256" key="10">
    <source>
        <dbReference type="ARBA" id="ARBA00022670"/>
    </source>
</evidence>
<evidence type="ECO:0000256" key="20">
    <source>
        <dbReference type="ARBA" id="ARBA00023251"/>
    </source>
</evidence>
<dbReference type="InterPro" id="IPR050396">
    <property type="entry name" value="Glycosyltr_51/Transpeptidase"/>
</dbReference>
<keyword evidence="21" id="KW-0511">Multifunctional enzyme</keyword>
<keyword evidence="9" id="KW-0121">Carboxypeptidase</keyword>
<evidence type="ECO:0000256" key="13">
    <source>
        <dbReference type="ARBA" id="ARBA00022692"/>
    </source>
</evidence>
<dbReference type="PANTHER" id="PTHR32282">
    <property type="entry name" value="BINDING PROTEIN TRANSPEPTIDASE, PUTATIVE-RELATED"/>
    <property type="match status" value="1"/>
</dbReference>
<dbReference type="GO" id="GO:0008360">
    <property type="term" value="P:regulation of cell shape"/>
    <property type="evidence" value="ECO:0007669"/>
    <property type="project" value="UniProtKB-KW"/>
</dbReference>
<comment type="pathway">
    <text evidence="26">Glycan biosynthesis.</text>
</comment>
<dbReference type="Pfam" id="PF00912">
    <property type="entry name" value="Transgly"/>
    <property type="match status" value="1"/>
</dbReference>
<comment type="pathway">
    <text evidence="3">Cell wall biogenesis; peptidoglycan biosynthesis.</text>
</comment>
<keyword evidence="17" id="KW-0573">Peptidoglycan synthesis</keyword>
<evidence type="ECO:0000256" key="12">
    <source>
        <dbReference type="ARBA" id="ARBA00022679"/>
    </source>
</evidence>
<protein>
    <recommendedName>
        <fullName evidence="7">Penicillin-binding protein 1A</fullName>
        <ecNumber evidence="24">2.4.99.28</ecNumber>
        <ecNumber evidence="6">3.4.16.4</ecNumber>
    </recommendedName>
</protein>
<evidence type="ECO:0000256" key="8">
    <source>
        <dbReference type="ARBA" id="ARBA00022475"/>
    </source>
</evidence>
<evidence type="ECO:0000256" key="22">
    <source>
        <dbReference type="ARBA" id="ARBA00023316"/>
    </source>
</evidence>
<evidence type="ECO:0000256" key="9">
    <source>
        <dbReference type="ARBA" id="ARBA00022645"/>
    </source>
</evidence>
<keyword evidence="19" id="KW-0472">Membrane</keyword>
<dbReference type="Gene3D" id="3.40.710.10">
    <property type="entry name" value="DD-peptidase/beta-lactamase superfamily"/>
    <property type="match status" value="1"/>
</dbReference>
<dbReference type="AlphaFoldDB" id="A0A1S8L7R0"/>
<dbReference type="GO" id="GO:0008658">
    <property type="term" value="F:penicillin binding"/>
    <property type="evidence" value="ECO:0007669"/>
    <property type="project" value="InterPro"/>
</dbReference>
<feature type="compositionally biased region" description="Low complexity" evidence="27">
    <location>
        <begin position="707"/>
        <end position="795"/>
    </location>
</feature>
<keyword evidence="10" id="KW-0645">Protease</keyword>
<dbReference type="STRING" id="84029.CROST_18910"/>
<dbReference type="KEGG" id="crw:CROST_029290"/>
<comment type="catalytic activity">
    <reaction evidence="25">
        <text>[GlcNAc-(1-&gt;4)-Mur2Ac(oyl-L-Ala-gamma-D-Glu-L-Lys-D-Ala-D-Ala)](n)-di-trans,octa-cis-undecaprenyl diphosphate + beta-D-GlcNAc-(1-&gt;4)-Mur2Ac(oyl-L-Ala-gamma-D-Glu-L-Lys-D-Ala-D-Ala)-di-trans,octa-cis-undecaprenyl diphosphate = [GlcNAc-(1-&gt;4)-Mur2Ac(oyl-L-Ala-gamma-D-Glu-L-Lys-D-Ala-D-Ala)](n+1)-di-trans,octa-cis-undecaprenyl diphosphate + di-trans,octa-cis-undecaprenyl diphosphate + H(+)</text>
        <dbReference type="Rhea" id="RHEA:23708"/>
        <dbReference type="Rhea" id="RHEA-COMP:9602"/>
        <dbReference type="Rhea" id="RHEA-COMP:9603"/>
        <dbReference type="ChEBI" id="CHEBI:15378"/>
        <dbReference type="ChEBI" id="CHEBI:58405"/>
        <dbReference type="ChEBI" id="CHEBI:60033"/>
        <dbReference type="ChEBI" id="CHEBI:78435"/>
        <dbReference type="EC" id="2.4.99.28"/>
    </reaction>
</comment>
<evidence type="ECO:0000256" key="1">
    <source>
        <dbReference type="ARBA" id="ARBA00002624"/>
    </source>
</evidence>
<dbReference type="GO" id="GO:0009002">
    <property type="term" value="F:serine-type D-Ala-D-Ala carboxypeptidase activity"/>
    <property type="evidence" value="ECO:0007669"/>
    <property type="project" value="UniProtKB-EC"/>
</dbReference>
<dbReference type="PANTHER" id="PTHR32282:SF11">
    <property type="entry name" value="PENICILLIN-BINDING PROTEIN 1B"/>
    <property type="match status" value="1"/>
</dbReference>
<organism evidence="28 29">
    <name type="scientific">Clostridium felsineum</name>
    <dbReference type="NCBI Taxonomy" id="36839"/>
    <lineage>
        <taxon>Bacteria</taxon>
        <taxon>Bacillati</taxon>
        <taxon>Bacillota</taxon>
        <taxon>Clostridia</taxon>
        <taxon>Eubacteriales</taxon>
        <taxon>Clostridiaceae</taxon>
        <taxon>Clostridium</taxon>
    </lineage>
</organism>
<dbReference type="GO" id="GO:0071555">
    <property type="term" value="P:cell wall organization"/>
    <property type="evidence" value="ECO:0007669"/>
    <property type="project" value="UniProtKB-KW"/>
</dbReference>
<evidence type="ECO:0000256" key="6">
    <source>
        <dbReference type="ARBA" id="ARBA00012448"/>
    </source>
</evidence>
<dbReference type="GO" id="GO:0009252">
    <property type="term" value="P:peptidoglycan biosynthetic process"/>
    <property type="evidence" value="ECO:0007669"/>
    <property type="project" value="UniProtKB-UniPathway"/>
</dbReference>
<feature type="region of interest" description="Disordered" evidence="27">
    <location>
        <begin position="692"/>
        <end position="795"/>
    </location>
</feature>
<evidence type="ECO:0000256" key="27">
    <source>
        <dbReference type="SAM" id="MobiDB-lite"/>
    </source>
</evidence>
<proteinExistence type="inferred from homology"/>
<evidence type="ECO:0000256" key="16">
    <source>
        <dbReference type="ARBA" id="ARBA00022968"/>
    </source>
</evidence>
<evidence type="ECO:0000256" key="21">
    <source>
        <dbReference type="ARBA" id="ARBA00023268"/>
    </source>
</evidence>
<comment type="similarity">
    <text evidence="5">In the N-terminal section; belongs to the glycosyltransferase 51 family.</text>
</comment>
<keyword evidence="15" id="KW-0133">Cell shape</keyword>
<keyword evidence="11 28" id="KW-0328">Glycosyltransferase</keyword>
<dbReference type="Proteomes" id="UP000190951">
    <property type="component" value="Chromosome"/>
</dbReference>
<evidence type="ECO:0000256" key="19">
    <source>
        <dbReference type="ARBA" id="ARBA00023136"/>
    </source>
</evidence>
<dbReference type="GO" id="GO:0008955">
    <property type="term" value="F:peptidoglycan glycosyltransferase activity"/>
    <property type="evidence" value="ECO:0007669"/>
    <property type="project" value="UniProtKB-EC"/>
</dbReference>
<evidence type="ECO:0000256" key="26">
    <source>
        <dbReference type="ARBA" id="ARBA00060592"/>
    </source>
</evidence>
<dbReference type="InterPro" id="IPR001460">
    <property type="entry name" value="PCN-bd_Tpept"/>
</dbReference>
<keyword evidence="29" id="KW-1185">Reference proteome</keyword>
<keyword evidence="12 28" id="KW-0808">Transferase</keyword>
<evidence type="ECO:0000256" key="3">
    <source>
        <dbReference type="ARBA" id="ARBA00004752"/>
    </source>
</evidence>
<evidence type="ECO:0000256" key="24">
    <source>
        <dbReference type="ARBA" id="ARBA00044770"/>
    </source>
</evidence>
<comment type="subcellular location">
    <subcellularLocation>
        <location evidence="2">Cell membrane</location>
        <topology evidence="2">Single-pass type II membrane protein</topology>
    </subcellularLocation>
</comment>